<protein>
    <recommendedName>
        <fullName evidence="7">ABC3 transporter permease C-terminal domain-containing protein</fullName>
    </recommendedName>
</protein>
<evidence type="ECO:0000256" key="6">
    <source>
        <dbReference type="SAM" id="Phobius"/>
    </source>
</evidence>
<name>A0A919N5M3_9ACTN</name>
<organism evidence="8 9">
    <name type="scientific">Actinoplanes siamensis</name>
    <dbReference type="NCBI Taxonomy" id="1223317"/>
    <lineage>
        <taxon>Bacteria</taxon>
        <taxon>Bacillati</taxon>
        <taxon>Actinomycetota</taxon>
        <taxon>Actinomycetes</taxon>
        <taxon>Micromonosporales</taxon>
        <taxon>Micromonosporaceae</taxon>
        <taxon>Actinoplanes</taxon>
    </lineage>
</organism>
<dbReference type="Pfam" id="PF02687">
    <property type="entry name" value="FtsX"/>
    <property type="match status" value="1"/>
</dbReference>
<dbReference type="InterPro" id="IPR003838">
    <property type="entry name" value="ABC3_permease_C"/>
</dbReference>
<comment type="caution">
    <text evidence="8">The sequence shown here is derived from an EMBL/GenBank/DDBJ whole genome shotgun (WGS) entry which is preliminary data.</text>
</comment>
<feature type="transmembrane region" description="Helical" evidence="6">
    <location>
        <begin position="1004"/>
        <end position="1026"/>
    </location>
</feature>
<accession>A0A919N5M3</accession>
<evidence type="ECO:0000259" key="7">
    <source>
        <dbReference type="Pfam" id="PF02687"/>
    </source>
</evidence>
<evidence type="ECO:0000256" key="5">
    <source>
        <dbReference type="ARBA" id="ARBA00023136"/>
    </source>
</evidence>
<evidence type="ECO:0000313" key="9">
    <source>
        <dbReference type="Proteomes" id="UP000629619"/>
    </source>
</evidence>
<dbReference type="InterPro" id="IPR050250">
    <property type="entry name" value="Macrolide_Exporter_MacB"/>
</dbReference>
<evidence type="ECO:0000256" key="1">
    <source>
        <dbReference type="ARBA" id="ARBA00004651"/>
    </source>
</evidence>
<feature type="transmembrane region" description="Helical" evidence="6">
    <location>
        <begin position="960"/>
        <end position="984"/>
    </location>
</feature>
<sequence length="1040" mass="104736">MIALLARRTLAQWPVLAALLAVVTLGATLLGVCALLVTRTAPVALGVAAQQADPRRMSVTAYTSTIKGADTAAVTDATRTVLTSALAPFPATGAVRASSVMRDLPGRDDEAKTYLSGVEDLPDRAALVTGRWPRAGATPRRAEAVLLEPTAKLLGLTVGSRVRLAADTDAEAPAPAVELTVVGVARPLPGVGWDRDLLEGAGYAPDHNDGTTTRDFPAYGPFLVDLVDLIGGGSSLLRMEITVRPDLTGATPDTLDTAADQVLDADSRLTGTLGDRARFTRVASDLPYTLISARHQQDVTQAAVLAVAVLGIVLTAAALALAGRLTAGLRAAETALLSAVGTSRVQLAVTAALEAGLIALAAAAVAIPGSSLLHAALSHLPPMSGAGLATAPGVTGAQILAIVAGSFGLALVLVLLAVRTERPGGRREFLARSGADLLLVAFAAVGWWQLHAGRTEADFLQVLAPGLLLAAGAALALRLVPPALRLADRLARRSESLPLPLAAFEAARRPQAAAAGLLICLAAATGTFGAALAATWDRSQHDQADLAVGTDLALRLTTPPVAGQGAAITEATGAAAISPVTDRGVAIGQWLGAAGDTPHLIALDTTRAGALLRGRLPDGADWASATRGLAPAAPAGGIPVAAGATLTVRGTATGTVPVTVAPRLLLQDAAGLRTVCAGAPVPLDGKRRPLAGCAPAAGMRLVAVALPFDYDSGLLWQVSQSRFTVTLGLPGPAGDVTGWHSAPAQAAAGQLAGTAMTGSRAGLTMTGTVQLGGGSPTEMTLVGSSFEAPAAVPVLVSEKLADGLQVRTGAALDLTVGTTAVPVRVAGVVPAVPGAPGAAAVLADLDSLSRVLTSRGDLSYPADAWWAGSPARTDLAALHLGAATTRAGETARLTAGPLNAGLPAVLRLLVPAAVLLLLAGVILHVTHDLRDRAVEVARLRGLGMTGREIRTTLLGQHAAILLPLLLAGTLVGGSGTVIVAPLLIRSETGATPVPPVLPAWPWTTELLLIALLVAGCTLAAGTVATVQARRAGAALLRVVS</sequence>
<dbReference type="RefSeq" id="WP_203678891.1">
    <property type="nucleotide sequence ID" value="NZ_BOMW01000021.1"/>
</dbReference>
<feature type="transmembrane region" description="Helical" evidence="6">
    <location>
        <begin position="462"/>
        <end position="480"/>
    </location>
</feature>
<dbReference type="EMBL" id="BOMW01000021">
    <property type="protein sequence ID" value="GIF04815.1"/>
    <property type="molecule type" value="Genomic_DNA"/>
</dbReference>
<dbReference type="GO" id="GO:0005886">
    <property type="term" value="C:plasma membrane"/>
    <property type="evidence" value="ECO:0007669"/>
    <property type="project" value="UniProtKB-SubCell"/>
</dbReference>
<feature type="transmembrane region" description="Helical" evidence="6">
    <location>
        <begin position="347"/>
        <end position="377"/>
    </location>
</feature>
<keyword evidence="9" id="KW-1185">Reference proteome</keyword>
<evidence type="ECO:0000256" key="2">
    <source>
        <dbReference type="ARBA" id="ARBA00022475"/>
    </source>
</evidence>
<reference evidence="8" key="1">
    <citation type="submission" date="2021-01" db="EMBL/GenBank/DDBJ databases">
        <title>Whole genome shotgun sequence of Actinoplanes siamensis NBRC 109076.</title>
        <authorList>
            <person name="Komaki H."/>
            <person name="Tamura T."/>
        </authorList>
    </citation>
    <scope>NUCLEOTIDE SEQUENCE</scope>
    <source>
        <strain evidence="8">NBRC 109076</strain>
    </source>
</reference>
<proteinExistence type="predicted"/>
<dbReference type="GO" id="GO:0022857">
    <property type="term" value="F:transmembrane transporter activity"/>
    <property type="evidence" value="ECO:0007669"/>
    <property type="project" value="TreeGrafter"/>
</dbReference>
<feature type="transmembrane region" description="Helical" evidence="6">
    <location>
        <begin position="302"/>
        <end position="326"/>
    </location>
</feature>
<dbReference type="Proteomes" id="UP000629619">
    <property type="component" value="Unassembled WGS sequence"/>
</dbReference>
<feature type="domain" description="ABC3 transporter permease C-terminal" evidence="7">
    <location>
        <begin position="913"/>
        <end position="1030"/>
    </location>
</feature>
<feature type="transmembrane region" description="Helical" evidence="6">
    <location>
        <begin position="429"/>
        <end position="450"/>
    </location>
</feature>
<dbReference type="PANTHER" id="PTHR30572:SF9">
    <property type="entry name" value="ABC TRANSPORTER PERMEASE PROTEIN"/>
    <property type="match status" value="1"/>
</dbReference>
<evidence type="ECO:0000313" key="8">
    <source>
        <dbReference type="EMBL" id="GIF04815.1"/>
    </source>
</evidence>
<feature type="transmembrane region" description="Helical" evidence="6">
    <location>
        <begin position="397"/>
        <end position="417"/>
    </location>
</feature>
<keyword evidence="5 6" id="KW-0472">Membrane</keyword>
<keyword evidence="2" id="KW-1003">Cell membrane</keyword>
<evidence type="ECO:0000256" key="3">
    <source>
        <dbReference type="ARBA" id="ARBA00022692"/>
    </source>
</evidence>
<evidence type="ECO:0000256" key="4">
    <source>
        <dbReference type="ARBA" id="ARBA00022989"/>
    </source>
</evidence>
<keyword evidence="3 6" id="KW-0812">Transmembrane</keyword>
<feature type="transmembrane region" description="Helical" evidence="6">
    <location>
        <begin position="512"/>
        <end position="536"/>
    </location>
</feature>
<gene>
    <name evidence="8" type="ORF">Asi03nite_23530</name>
</gene>
<feature type="transmembrane region" description="Helical" evidence="6">
    <location>
        <begin position="904"/>
        <end position="923"/>
    </location>
</feature>
<keyword evidence="4 6" id="KW-1133">Transmembrane helix</keyword>
<comment type="subcellular location">
    <subcellularLocation>
        <location evidence="1">Cell membrane</location>
        <topology evidence="1">Multi-pass membrane protein</topology>
    </subcellularLocation>
</comment>
<dbReference type="AlphaFoldDB" id="A0A919N5M3"/>
<dbReference type="PANTHER" id="PTHR30572">
    <property type="entry name" value="MEMBRANE COMPONENT OF TRANSPORTER-RELATED"/>
    <property type="match status" value="1"/>
</dbReference>